<gene>
    <name evidence="3" type="ORF">B9R14_13220</name>
    <name evidence="2" type="ORF">HVS_09085</name>
</gene>
<dbReference type="InterPro" id="IPR013783">
    <property type="entry name" value="Ig-like_fold"/>
</dbReference>
<dbReference type="KEGG" id="hsc:HVS_09085"/>
<dbReference type="InterPro" id="IPR005085">
    <property type="entry name" value="CBM25"/>
</dbReference>
<dbReference type="RefSeq" id="WP_101301413.1">
    <property type="nucleotide sequence ID" value="NZ_CP025197.1"/>
</dbReference>
<evidence type="ECO:0000313" key="4">
    <source>
        <dbReference type="Proteomes" id="UP000233534"/>
    </source>
</evidence>
<proteinExistence type="predicted"/>
<dbReference type="Gene3D" id="2.60.40.10">
    <property type="entry name" value="Immunoglobulins"/>
    <property type="match status" value="1"/>
</dbReference>
<dbReference type="Proteomes" id="UP000233534">
    <property type="component" value="Chromosome"/>
</dbReference>
<sequence length="155" mass="17824">MGFFDFFFGSNKKDSLKDNNLFGPADTEPTNLIGINEEFSGNLAENDFESPFYREDDSYSQNGVHMENAQNTFKLVYDGILAQNGSEEIYAVVGYGNNLKWEDVEEHKMTKSDDNKFELMFTVKRPGNINIAFKDNAENWDNNSGHNYNFENHVF</sequence>
<dbReference type="AlphaFoldDB" id="A0A2K9EIG1"/>
<dbReference type="GO" id="GO:2001070">
    <property type="term" value="F:starch binding"/>
    <property type="evidence" value="ECO:0007669"/>
    <property type="project" value="InterPro"/>
</dbReference>
<dbReference type="EMBL" id="NEMB01000003">
    <property type="protein sequence ID" value="PQQ67614.1"/>
    <property type="molecule type" value="Genomic_DNA"/>
</dbReference>
<evidence type="ECO:0000313" key="2">
    <source>
        <dbReference type="EMBL" id="AUG57723.1"/>
    </source>
</evidence>
<accession>A0A2K9EIG1</accession>
<dbReference type="EMBL" id="CP025197">
    <property type="protein sequence ID" value="AUG57723.1"/>
    <property type="molecule type" value="Genomic_DNA"/>
</dbReference>
<dbReference type="SMART" id="SM01066">
    <property type="entry name" value="CBM_25"/>
    <property type="match status" value="1"/>
</dbReference>
<protein>
    <recommendedName>
        <fullName evidence="1">Carbohydrate binding module family 25 domain-containing protein</fullName>
    </recommendedName>
</protein>
<organism evidence="2 4">
    <name type="scientific">Acetivibrio saccincola</name>
    <dbReference type="NCBI Taxonomy" id="1677857"/>
    <lineage>
        <taxon>Bacteria</taxon>
        <taxon>Bacillati</taxon>
        <taxon>Bacillota</taxon>
        <taxon>Clostridia</taxon>
        <taxon>Eubacteriales</taxon>
        <taxon>Oscillospiraceae</taxon>
        <taxon>Acetivibrio</taxon>
    </lineage>
</organism>
<dbReference type="Proteomes" id="UP000239720">
    <property type="component" value="Unassembled WGS sequence"/>
</dbReference>
<evidence type="ECO:0000313" key="3">
    <source>
        <dbReference type="EMBL" id="PQQ67614.1"/>
    </source>
</evidence>
<name>A0A2K9EIG1_9FIRM</name>
<reference evidence="3 5" key="2">
    <citation type="journal article" date="2018" name="Syst. Appl. Microbiol.">
        <title>Characterization and high-quality draft genome sequence of Herbivorax saccincola A7, an anaerobic, alkaliphilic, thermophilic, cellulolytic, and xylanolytic bacterium.</title>
        <authorList>
            <person name="Aikawa S."/>
            <person name="Baramee S."/>
            <person name="Sermsathanaswadi J."/>
            <person name="Thianheng P."/>
            <person name="Tachaapaikoon C."/>
            <person name="Shikata A."/>
            <person name="Waeonukul R."/>
            <person name="Pason P."/>
            <person name="Ratanakhanokchai K."/>
            <person name="Kosugi A."/>
        </authorList>
    </citation>
    <scope>NUCLEOTIDE SEQUENCE [LARGE SCALE GENOMIC DNA]</scope>
    <source>
        <strain evidence="3 5">A7</strain>
    </source>
</reference>
<keyword evidence="4" id="KW-1185">Reference proteome</keyword>
<reference evidence="2 4" key="1">
    <citation type="submission" date="2017-12" db="EMBL/GenBank/DDBJ databases">
        <title>Complete genome sequence of Herbivorax saccincola GGR1, a novel Cellulosome-producing hydrolytic bacterium in a thermophilic biogas plant, established by Illumina and Nanopore MinION sequencing.</title>
        <authorList>
            <person name="Pechtl A."/>
            <person name="Ruckert C."/>
            <person name="Koeck D.E."/>
            <person name="Maus I."/>
            <person name="Winkler A."/>
            <person name="Kalinowski J."/>
            <person name="Puhler A."/>
            <person name="Schwarz W.W."/>
            <person name="Zverlov V.V."/>
            <person name="Schluter A."/>
            <person name="Liebl W."/>
        </authorList>
    </citation>
    <scope>NUCLEOTIDE SEQUENCE [LARGE SCALE GENOMIC DNA]</scope>
    <source>
        <strain evidence="2">GGR1</strain>
        <strain evidence="4">SR1</strain>
    </source>
</reference>
<feature type="domain" description="Carbohydrate binding module family 25" evidence="1">
    <location>
        <begin position="70"/>
        <end position="153"/>
    </location>
</feature>
<dbReference type="OrthoDB" id="1683298at2"/>
<evidence type="ECO:0000259" key="1">
    <source>
        <dbReference type="SMART" id="SM01066"/>
    </source>
</evidence>
<evidence type="ECO:0000313" key="5">
    <source>
        <dbReference type="Proteomes" id="UP000239720"/>
    </source>
</evidence>